<dbReference type="GO" id="GO:0003964">
    <property type="term" value="F:RNA-directed DNA polymerase activity"/>
    <property type="evidence" value="ECO:0007669"/>
    <property type="project" value="UniProtKB-KW"/>
</dbReference>
<proteinExistence type="predicted"/>
<keyword evidence="2" id="KW-1185">Reference proteome</keyword>
<protein>
    <submittedName>
        <fullName evidence="1">Reverse transcriptase</fullName>
    </submittedName>
</protein>
<reference evidence="1 2" key="1">
    <citation type="journal article" date="2021" name="Elife">
        <title>Chloroplast acquisition without the gene transfer in kleptoplastic sea slugs, Plakobranchus ocellatus.</title>
        <authorList>
            <person name="Maeda T."/>
            <person name="Takahashi S."/>
            <person name="Yoshida T."/>
            <person name="Shimamura S."/>
            <person name="Takaki Y."/>
            <person name="Nagai Y."/>
            <person name="Toyoda A."/>
            <person name="Suzuki Y."/>
            <person name="Arimoto A."/>
            <person name="Ishii H."/>
            <person name="Satoh N."/>
            <person name="Nishiyama T."/>
            <person name="Hasebe M."/>
            <person name="Maruyama T."/>
            <person name="Minagawa J."/>
            <person name="Obokata J."/>
            <person name="Shigenobu S."/>
        </authorList>
    </citation>
    <scope>NUCLEOTIDE SEQUENCE [LARGE SCALE GENOMIC DNA]</scope>
</reference>
<name>A0AAV4AGB9_9GAST</name>
<dbReference type="Proteomes" id="UP000735302">
    <property type="component" value="Unassembled WGS sequence"/>
</dbReference>
<accession>A0AAV4AGB9</accession>
<gene>
    <name evidence="1" type="ORF">PoB_003282800</name>
</gene>
<dbReference type="AlphaFoldDB" id="A0AAV4AGB9"/>
<dbReference type="EMBL" id="BLXT01003772">
    <property type="protein sequence ID" value="GFO06323.1"/>
    <property type="molecule type" value="Genomic_DNA"/>
</dbReference>
<organism evidence="1 2">
    <name type="scientific">Plakobranchus ocellatus</name>
    <dbReference type="NCBI Taxonomy" id="259542"/>
    <lineage>
        <taxon>Eukaryota</taxon>
        <taxon>Metazoa</taxon>
        <taxon>Spiralia</taxon>
        <taxon>Lophotrochozoa</taxon>
        <taxon>Mollusca</taxon>
        <taxon>Gastropoda</taxon>
        <taxon>Heterobranchia</taxon>
        <taxon>Euthyneura</taxon>
        <taxon>Panpulmonata</taxon>
        <taxon>Sacoglossa</taxon>
        <taxon>Placobranchoidea</taxon>
        <taxon>Plakobranchidae</taxon>
        <taxon>Plakobranchus</taxon>
    </lineage>
</organism>
<evidence type="ECO:0000313" key="1">
    <source>
        <dbReference type="EMBL" id="GFO06323.1"/>
    </source>
</evidence>
<evidence type="ECO:0000313" key="2">
    <source>
        <dbReference type="Proteomes" id="UP000735302"/>
    </source>
</evidence>
<keyword evidence="1" id="KW-0548">Nucleotidyltransferase</keyword>
<keyword evidence="1" id="KW-0808">Transferase</keyword>
<sequence length="121" mass="14196">MIFYRDWPVQDFSPGRTRHDRVAHGRIRVHYARSHRVHALSLRFRQAAPQLERGAGFILRNLFHVSSVRCSNELSRMSFKPRKPRTLSLRKGNLDEDNCFKIASQDKPRITQEPVKSLGTW</sequence>
<comment type="caution">
    <text evidence="1">The sequence shown here is derived from an EMBL/GenBank/DDBJ whole genome shotgun (WGS) entry which is preliminary data.</text>
</comment>
<keyword evidence="1" id="KW-0695">RNA-directed DNA polymerase</keyword>